<reference evidence="1 2" key="1">
    <citation type="journal article" date="2019" name="Int. J. Syst. Evol. Microbiol.">
        <title>The Global Catalogue of Microorganisms (GCM) 10K type strain sequencing project: providing services to taxonomists for standard genome sequencing and annotation.</title>
        <authorList>
            <consortium name="The Broad Institute Genomics Platform"/>
            <consortium name="The Broad Institute Genome Sequencing Center for Infectious Disease"/>
            <person name="Wu L."/>
            <person name="Ma J."/>
        </authorList>
    </citation>
    <scope>NUCLEOTIDE SEQUENCE [LARGE SCALE GENOMIC DNA]</scope>
    <source>
        <strain evidence="1 2">JCM 15478</strain>
    </source>
</reference>
<gene>
    <name evidence="1" type="ORF">GCM10009801_75500</name>
</gene>
<evidence type="ECO:0000313" key="2">
    <source>
        <dbReference type="Proteomes" id="UP001500016"/>
    </source>
</evidence>
<proteinExistence type="predicted"/>
<evidence type="ECO:0008006" key="3">
    <source>
        <dbReference type="Google" id="ProtNLM"/>
    </source>
</evidence>
<accession>A0ABN2X1H2</accession>
<keyword evidence="2" id="KW-1185">Reference proteome</keyword>
<sequence>MGLLRLLFKRSYAKRPPEGVDPCSSEEVRAALLGLNGPDVPWAVRDGTPEGADLVAEWRLAEPAGRNFFIRHQLDRTLTIRMRLSAEEREVHAIEEQREVTWAGDPPRAQVGRQWSRGPARTVSKKWAIERGPDGRRRLRESFSFDSADMKQPVQDVVLKAGWAWRSVVPKDF</sequence>
<dbReference type="EMBL" id="BAAAPE010000028">
    <property type="protein sequence ID" value="GAA2101876.1"/>
    <property type="molecule type" value="Genomic_DNA"/>
</dbReference>
<protein>
    <recommendedName>
        <fullName evidence="3">DUF4178 domain-containing protein</fullName>
    </recommendedName>
</protein>
<organism evidence="1 2">
    <name type="scientific">Streptomyces albiaxialis</name>
    <dbReference type="NCBI Taxonomy" id="329523"/>
    <lineage>
        <taxon>Bacteria</taxon>
        <taxon>Bacillati</taxon>
        <taxon>Actinomycetota</taxon>
        <taxon>Actinomycetes</taxon>
        <taxon>Kitasatosporales</taxon>
        <taxon>Streptomycetaceae</taxon>
        <taxon>Streptomyces</taxon>
    </lineage>
</organism>
<dbReference type="Proteomes" id="UP001500016">
    <property type="component" value="Unassembled WGS sequence"/>
</dbReference>
<dbReference type="RefSeq" id="WP_344534955.1">
    <property type="nucleotide sequence ID" value="NZ_BAAAPE010000028.1"/>
</dbReference>
<comment type="caution">
    <text evidence="1">The sequence shown here is derived from an EMBL/GenBank/DDBJ whole genome shotgun (WGS) entry which is preliminary data.</text>
</comment>
<name>A0ABN2X1H2_9ACTN</name>
<evidence type="ECO:0000313" key="1">
    <source>
        <dbReference type="EMBL" id="GAA2101876.1"/>
    </source>
</evidence>